<dbReference type="GO" id="GO:0004252">
    <property type="term" value="F:serine-type endopeptidase activity"/>
    <property type="evidence" value="ECO:0007669"/>
    <property type="project" value="UniProtKB-UniRule"/>
</dbReference>
<feature type="active site" description="Charge relay system" evidence="5 6">
    <location>
        <position position="182"/>
    </location>
</feature>
<name>A0A7C1ND49_UNCW3</name>
<evidence type="ECO:0000256" key="6">
    <source>
        <dbReference type="PROSITE-ProRule" id="PRU01240"/>
    </source>
</evidence>
<dbReference type="EMBL" id="DSLG01000002">
    <property type="protein sequence ID" value="HEA86558.1"/>
    <property type="molecule type" value="Genomic_DNA"/>
</dbReference>
<accession>A0A7C1ND49</accession>
<dbReference type="PRINTS" id="PR00723">
    <property type="entry name" value="SUBTILISIN"/>
</dbReference>
<dbReference type="InterPro" id="IPR050131">
    <property type="entry name" value="Peptidase_S8_subtilisin-like"/>
</dbReference>
<dbReference type="Gene3D" id="3.40.50.200">
    <property type="entry name" value="Peptidase S8/S53 domain"/>
    <property type="match status" value="1"/>
</dbReference>
<dbReference type="SUPFAM" id="SSF52743">
    <property type="entry name" value="Subtilisin-like"/>
    <property type="match status" value="1"/>
</dbReference>
<dbReference type="PROSITE" id="PS00138">
    <property type="entry name" value="SUBTILASE_SER"/>
    <property type="match status" value="1"/>
</dbReference>
<dbReference type="InterPro" id="IPR026444">
    <property type="entry name" value="Secre_tail"/>
</dbReference>
<dbReference type="NCBIfam" id="TIGR04183">
    <property type="entry name" value="Por_Secre_tail"/>
    <property type="match status" value="1"/>
</dbReference>
<feature type="domain" description="Peptidase S8/S53" evidence="7">
    <location>
        <begin position="173"/>
        <end position="471"/>
    </location>
</feature>
<protein>
    <submittedName>
        <fullName evidence="9">T9SS type A sorting domain-containing protein</fullName>
    </submittedName>
</protein>
<dbReference type="Pfam" id="PF18962">
    <property type="entry name" value="Por_Secre_tail"/>
    <property type="match status" value="1"/>
</dbReference>
<feature type="active site" description="Charge relay system" evidence="5 6">
    <location>
        <position position="222"/>
    </location>
</feature>
<evidence type="ECO:0000256" key="4">
    <source>
        <dbReference type="ARBA" id="ARBA00022825"/>
    </source>
</evidence>
<dbReference type="InterPro" id="IPR023828">
    <property type="entry name" value="Peptidase_S8_Ser-AS"/>
</dbReference>
<keyword evidence="3 6" id="KW-0378">Hydrolase</keyword>
<feature type="active site" description="Charge relay system" evidence="5 6">
    <location>
        <position position="423"/>
    </location>
</feature>
<evidence type="ECO:0000256" key="2">
    <source>
        <dbReference type="ARBA" id="ARBA00022670"/>
    </source>
</evidence>
<dbReference type="Pfam" id="PF00082">
    <property type="entry name" value="Peptidase_S8"/>
    <property type="match status" value="1"/>
</dbReference>
<dbReference type="GO" id="GO:0006508">
    <property type="term" value="P:proteolysis"/>
    <property type="evidence" value="ECO:0007669"/>
    <property type="project" value="UniProtKB-KW"/>
</dbReference>
<comment type="caution">
    <text evidence="9">The sequence shown here is derived from an EMBL/GenBank/DDBJ whole genome shotgun (WGS) entry which is preliminary data.</text>
</comment>
<keyword evidence="4 6" id="KW-0720">Serine protease</keyword>
<reference evidence="9" key="1">
    <citation type="journal article" date="2020" name="mSystems">
        <title>Genome- and Community-Level Interaction Insights into Carbon Utilization and Element Cycling Functions of Hydrothermarchaeota in Hydrothermal Sediment.</title>
        <authorList>
            <person name="Zhou Z."/>
            <person name="Liu Y."/>
            <person name="Xu W."/>
            <person name="Pan J."/>
            <person name="Luo Z.H."/>
            <person name="Li M."/>
        </authorList>
    </citation>
    <scope>NUCLEOTIDE SEQUENCE [LARGE SCALE GENOMIC DNA]</scope>
    <source>
        <strain evidence="9">SpSt-265</strain>
    </source>
</reference>
<sequence length="992" mass="106607">MKLRLCLSIGFVLLAFGFGMISPELERHLSTAAADQKLPVHIVLKNQYDTRLLFSQVDGLSRQERRVRVAQILGDFARREQESLLRYLAEREKQGEVKDIRPIWIVNAVACEATPAVIRELAQRADVHYVNYDLAWCPDLLEKPGAPAEPQYDATWGVRKIRAPEVWAQGYTGQGVVCGHIDTGCDYTHPDLADHMWEDPNYPYHGWNFEENNNNPMDQQGHGTHTAGTVASDGTSGTQCGVAPDARIMVCRVRTVADSVAESQCWQAMQFVVSPPLSPANGADLYTMSLGWMLSWNPHQATWRQVADNVNAAGVIQIVAAGNERYLTPPNSCRCPGNVPPPWWNPQNTGTGTLSGIISIGATDSLDAIASFSSRGPVTWGTVAPYNDYVYPPGLTKPDVSAPGVAVISCRIGGGYQSMDGTSMATPHTAGTVCLMLSKNPNLTPAVVDSILEVTAVDLGPSGKDNDFGAGRIDALAAVNYITGSGGPMLVLRTIAIHDSPPGGNNNGRVDPGEQARLRITLRNSGGAACNNTSGILRAYDSRLTVTDSLATWGNIPSGEERTNTADPLAVSAAGTIPPGTTIPCTLFVTGDSADYAAKLRISLIIGEPPIPGQLLMTHDTGYCKLTVSCQGSIGYDIPDGSGSGFCYPKTSATALYYGSFAVGNSPSYVADHHYGNPASGTPNTDLRPVDSLRPVTPPVYGDEHFRGSYSDAGHPTPKGLKITQNTYMSAQPGYDDFVVMVFDIQNQGSNPVNGLYAGIFADFDIGSSSTSNTLFSDTVRRFTYMRQSTTANPTVGVKILAPQSFANLSGVDHAIYVYPDSAMTDNMKFRFLNGTIVQRNSNRTYDWSVLVSSGPFDLPVGQTYRFAVAFVGGADETSARANADSAQSWFDRNVAISEPASAPAPLNSPLTITPNPFTRNLTIRLNLPVAGPVRLTVHDISGRTVGSIYEGTAQPGTNEFRWSAKGLTPGVYFIRLKTPAMNQTERAILVR</sequence>
<evidence type="ECO:0000256" key="3">
    <source>
        <dbReference type="ARBA" id="ARBA00022801"/>
    </source>
</evidence>
<comment type="similarity">
    <text evidence="1 6">Belongs to the peptidase S8 family.</text>
</comment>
<evidence type="ECO:0000256" key="5">
    <source>
        <dbReference type="PIRSR" id="PIRSR615500-1"/>
    </source>
</evidence>
<feature type="domain" description="Secretion system C-terminal sorting" evidence="8">
    <location>
        <begin position="915"/>
        <end position="988"/>
    </location>
</feature>
<gene>
    <name evidence="9" type="ORF">ENP94_00925</name>
</gene>
<dbReference type="PANTHER" id="PTHR43806">
    <property type="entry name" value="PEPTIDASE S8"/>
    <property type="match status" value="1"/>
</dbReference>
<dbReference type="PROSITE" id="PS51892">
    <property type="entry name" value="SUBTILASE"/>
    <property type="match status" value="1"/>
</dbReference>
<evidence type="ECO:0000256" key="1">
    <source>
        <dbReference type="ARBA" id="ARBA00011073"/>
    </source>
</evidence>
<evidence type="ECO:0000259" key="7">
    <source>
        <dbReference type="Pfam" id="PF00082"/>
    </source>
</evidence>
<evidence type="ECO:0000259" key="8">
    <source>
        <dbReference type="Pfam" id="PF18962"/>
    </source>
</evidence>
<dbReference type="InterPro" id="IPR036852">
    <property type="entry name" value="Peptidase_S8/S53_dom_sf"/>
</dbReference>
<dbReference type="InterPro" id="IPR000209">
    <property type="entry name" value="Peptidase_S8/S53_dom"/>
</dbReference>
<dbReference type="AlphaFoldDB" id="A0A7C1ND49"/>
<organism evidence="9">
    <name type="scientific">candidate division WOR-3 bacterium</name>
    <dbReference type="NCBI Taxonomy" id="2052148"/>
    <lineage>
        <taxon>Bacteria</taxon>
        <taxon>Bacteria division WOR-3</taxon>
    </lineage>
</organism>
<dbReference type="Gene3D" id="2.60.40.4070">
    <property type="match status" value="1"/>
</dbReference>
<keyword evidence="2 6" id="KW-0645">Protease</keyword>
<dbReference type="InterPro" id="IPR015500">
    <property type="entry name" value="Peptidase_S8_subtilisin-rel"/>
</dbReference>
<evidence type="ECO:0000313" key="9">
    <source>
        <dbReference type="EMBL" id="HEA86558.1"/>
    </source>
</evidence>
<proteinExistence type="inferred from homology"/>
<dbReference type="PANTHER" id="PTHR43806:SF11">
    <property type="entry name" value="CEREVISIN-RELATED"/>
    <property type="match status" value="1"/>
</dbReference>